<reference evidence="2 3" key="1">
    <citation type="submission" date="2020-05" db="EMBL/GenBank/DDBJ databases">
        <title>Ceratocystis lukuohia genome.</title>
        <authorList>
            <person name="Harrington T.C."/>
            <person name="Kim K."/>
            <person name="Mayers C.G."/>
        </authorList>
    </citation>
    <scope>NUCLEOTIDE SEQUENCE [LARGE SCALE GENOMIC DNA]</scope>
    <source>
        <strain evidence="2 3">C4212</strain>
    </source>
</reference>
<feature type="compositionally biased region" description="Polar residues" evidence="1">
    <location>
        <begin position="66"/>
        <end position="75"/>
    </location>
</feature>
<feature type="compositionally biased region" description="Polar residues" evidence="1">
    <location>
        <begin position="286"/>
        <end position="333"/>
    </location>
</feature>
<name>A0ABR4MM21_9PEZI</name>
<protein>
    <submittedName>
        <fullName evidence="2">White-opaque regulator 1</fullName>
    </submittedName>
</protein>
<feature type="compositionally biased region" description="Gly residues" evidence="1">
    <location>
        <begin position="347"/>
        <end position="363"/>
    </location>
</feature>
<evidence type="ECO:0000313" key="2">
    <source>
        <dbReference type="EMBL" id="KAL2889299.1"/>
    </source>
</evidence>
<dbReference type="GeneID" id="98117617"/>
<feature type="region of interest" description="Disordered" evidence="1">
    <location>
        <begin position="259"/>
        <end position="379"/>
    </location>
</feature>
<proteinExistence type="predicted"/>
<accession>A0ABR4MM21</accession>
<dbReference type="RefSeq" id="XP_070860479.1">
    <property type="nucleotide sequence ID" value="XM_071001983.1"/>
</dbReference>
<comment type="caution">
    <text evidence="2">The sequence shown here is derived from an EMBL/GenBank/DDBJ whole genome shotgun (WGS) entry which is preliminary data.</text>
</comment>
<feature type="compositionally biased region" description="Low complexity" evidence="1">
    <location>
        <begin position="259"/>
        <end position="281"/>
    </location>
</feature>
<feature type="compositionally biased region" description="Polar residues" evidence="1">
    <location>
        <begin position="35"/>
        <end position="51"/>
    </location>
</feature>
<organism evidence="2 3">
    <name type="scientific">Ceratocystis lukuohia</name>
    <dbReference type="NCBI Taxonomy" id="2019550"/>
    <lineage>
        <taxon>Eukaryota</taxon>
        <taxon>Fungi</taxon>
        <taxon>Dikarya</taxon>
        <taxon>Ascomycota</taxon>
        <taxon>Pezizomycotina</taxon>
        <taxon>Sordariomycetes</taxon>
        <taxon>Hypocreomycetidae</taxon>
        <taxon>Microascales</taxon>
        <taxon>Ceratocystidaceae</taxon>
        <taxon>Ceratocystis</taxon>
    </lineage>
</organism>
<feature type="compositionally biased region" description="Low complexity" evidence="1">
    <location>
        <begin position="8"/>
        <end position="20"/>
    </location>
</feature>
<evidence type="ECO:0000313" key="3">
    <source>
        <dbReference type="Proteomes" id="UP001610728"/>
    </source>
</evidence>
<keyword evidence="3" id="KW-1185">Reference proteome</keyword>
<evidence type="ECO:0000256" key="1">
    <source>
        <dbReference type="SAM" id="MobiDB-lite"/>
    </source>
</evidence>
<feature type="region of interest" description="Disordered" evidence="1">
    <location>
        <begin position="1"/>
        <end position="111"/>
    </location>
</feature>
<dbReference type="EMBL" id="JABSNW010000003">
    <property type="protein sequence ID" value="KAL2889299.1"/>
    <property type="molecule type" value="Genomic_DNA"/>
</dbReference>
<feature type="compositionally biased region" description="Low complexity" evidence="1">
    <location>
        <begin position="78"/>
        <end position="92"/>
    </location>
</feature>
<dbReference type="Proteomes" id="UP001610728">
    <property type="component" value="Unassembled WGS sequence"/>
</dbReference>
<sequence>MAPPLPPSTSAVYTTSAYSTHPQTAGSPYLPYQSGLPQTHNGSQPPSQQSYGAPAPSHHQQHQRIETTQAQSASPSMAHLSSQQHHQAQPQHHQSHHLSQRPPVTYGMSAPYQPSMNTYAYTSVAPHDHYRRADPTSGGLPSMRTLDHSGLPAAPMGHAPGMMLMGSHPEMGYYNPPTVHDTESEEVATAAATAATIFYQEYVVPFFRTLAAVIAASATLSFSAAPAAVSGFVAAGSAAAFATLIAGFALDMASSGVQSSSNGPSFGHQVQSQHHSQSHHQLPGIPSTQPMSYKNTPSMGVSSSYSTPNSTVVNSSGYDTQSPTTAYDYSSSIDPALQSGAGSNGSVNGGGNHPSHGGSGVGSNMGAQPRPGLGMSMYGSSEHIQQPRMVDHLPHIPTA</sequence>
<gene>
    <name evidence="2" type="ORF">HOO65_030800</name>
</gene>